<name>X1VLT5_9ZZZZ</name>
<dbReference type="AlphaFoldDB" id="X1VLT5"/>
<reference evidence="1" key="1">
    <citation type="journal article" date="2014" name="Front. Microbiol.">
        <title>High frequency of phylogenetically diverse reductive dehalogenase-homologous genes in deep subseafloor sedimentary metagenomes.</title>
        <authorList>
            <person name="Kawai M."/>
            <person name="Futagami T."/>
            <person name="Toyoda A."/>
            <person name="Takaki Y."/>
            <person name="Nishi S."/>
            <person name="Hori S."/>
            <person name="Arai W."/>
            <person name="Tsubouchi T."/>
            <person name="Morono Y."/>
            <person name="Uchiyama I."/>
            <person name="Ito T."/>
            <person name="Fujiyama A."/>
            <person name="Inagaki F."/>
            <person name="Takami H."/>
        </authorList>
    </citation>
    <scope>NUCLEOTIDE SEQUENCE</scope>
    <source>
        <strain evidence="1">Expedition CK06-06</strain>
    </source>
</reference>
<organism evidence="1">
    <name type="scientific">marine sediment metagenome</name>
    <dbReference type="NCBI Taxonomy" id="412755"/>
    <lineage>
        <taxon>unclassified sequences</taxon>
        <taxon>metagenomes</taxon>
        <taxon>ecological metagenomes</taxon>
    </lineage>
</organism>
<dbReference type="EMBL" id="BARW01030752">
    <property type="protein sequence ID" value="GAJ09325.1"/>
    <property type="molecule type" value="Genomic_DNA"/>
</dbReference>
<proteinExistence type="predicted"/>
<accession>X1VLT5</accession>
<protein>
    <submittedName>
        <fullName evidence="1">Uncharacterized protein</fullName>
    </submittedName>
</protein>
<sequence length="32" mass="3340">MAKLEKLLDVPVVPTCAITGEGIKELASKLGD</sequence>
<gene>
    <name evidence="1" type="ORF">S12H4_49083</name>
</gene>
<feature type="non-terminal residue" evidence="1">
    <location>
        <position position="32"/>
    </location>
</feature>
<comment type="caution">
    <text evidence="1">The sequence shown here is derived from an EMBL/GenBank/DDBJ whole genome shotgun (WGS) entry which is preliminary data.</text>
</comment>
<evidence type="ECO:0000313" key="1">
    <source>
        <dbReference type="EMBL" id="GAJ09325.1"/>
    </source>
</evidence>